<feature type="signal peptide" evidence="1">
    <location>
        <begin position="1"/>
        <end position="24"/>
    </location>
</feature>
<feature type="domain" description="Calcineurin-like phosphoesterase" evidence="2">
    <location>
        <begin position="156"/>
        <end position="357"/>
    </location>
</feature>
<evidence type="ECO:0000256" key="1">
    <source>
        <dbReference type="SAM" id="SignalP"/>
    </source>
</evidence>
<evidence type="ECO:0000259" key="2">
    <source>
        <dbReference type="Pfam" id="PF00149"/>
    </source>
</evidence>
<dbReference type="Proteomes" id="UP000824135">
    <property type="component" value="Unassembled WGS sequence"/>
</dbReference>
<dbReference type="PANTHER" id="PTHR43143">
    <property type="entry name" value="METALLOPHOSPHOESTERASE, CALCINEURIN SUPERFAMILY"/>
    <property type="match status" value="1"/>
</dbReference>
<dbReference type="EMBL" id="DXCO01000038">
    <property type="protein sequence ID" value="HIY78645.1"/>
    <property type="molecule type" value="Genomic_DNA"/>
</dbReference>
<dbReference type="AlphaFoldDB" id="A0A9D2CGL0"/>
<gene>
    <name evidence="3" type="ORF">H9728_06335</name>
</gene>
<reference evidence="3" key="1">
    <citation type="journal article" date="2021" name="PeerJ">
        <title>Extensive microbial diversity within the chicken gut microbiome revealed by metagenomics and culture.</title>
        <authorList>
            <person name="Gilroy R."/>
            <person name="Ravi A."/>
            <person name="Getino M."/>
            <person name="Pursley I."/>
            <person name="Horton D.L."/>
            <person name="Alikhan N.F."/>
            <person name="Baker D."/>
            <person name="Gharbi K."/>
            <person name="Hall N."/>
            <person name="Watson M."/>
            <person name="Adriaenssens E.M."/>
            <person name="Foster-Nyarko E."/>
            <person name="Jarju S."/>
            <person name="Secka A."/>
            <person name="Antonio M."/>
            <person name="Oren A."/>
            <person name="Chaudhuri R.R."/>
            <person name="La Ragione R."/>
            <person name="Hildebrand F."/>
            <person name="Pallen M.J."/>
        </authorList>
    </citation>
    <scope>NUCLEOTIDE SEQUENCE</scope>
    <source>
        <strain evidence="3">CHK199-9574</strain>
    </source>
</reference>
<name>A0A9D2CGL0_9FIRM</name>
<keyword evidence="1" id="KW-0732">Signal</keyword>
<dbReference type="PANTHER" id="PTHR43143:SF1">
    <property type="entry name" value="SERINE_THREONINE-PROTEIN PHOSPHATASE CPPED1"/>
    <property type="match status" value="1"/>
</dbReference>
<reference evidence="3" key="2">
    <citation type="submission" date="2021-04" db="EMBL/GenBank/DDBJ databases">
        <authorList>
            <person name="Gilroy R."/>
        </authorList>
    </citation>
    <scope>NUCLEOTIDE SEQUENCE</scope>
    <source>
        <strain evidence="3">CHK199-9574</strain>
    </source>
</reference>
<feature type="chain" id="PRO_5039402192" evidence="1">
    <location>
        <begin position="25"/>
        <end position="436"/>
    </location>
</feature>
<protein>
    <submittedName>
        <fullName evidence="3">Metallophosphoesterase</fullName>
    </submittedName>
</protein>
<dbReference type="InterPro" id="IPR051918">
    <property type="entry name" value="STPP_CPPED1"/>
</dbReference>
<comment type="caution">
    <text evidence="3">The sequence shown here is derived from an EMBL/GenBank/DDBJ whole genome shotgun (WGS) entry which is preliminary data.</text>
</comment>
<dbReference type="Gene3D" id="3.60.21.10">
    <property type="match status" value="1"/>
</dbReference>
<dbReference type="PROSITE" id="PS51257">
    <property type="entry name" value="PROKAR_LIPOPROTEIN"/>
    <property type="match status" value="1"/>
</dbReference>
<dbReference type="GO" id="GO:0016787">
    <property type="term" value="F:hydrolase activity"/>
    <property type="evidence" value="ECO:0007669"/>
    <property type="project" value="InterPro"/>
</dbReference>
<evidence type="ECO:0000313" key="4">
    <source>
        <dbReference type="Proteomes" id="UP000824135"/>
    </source>
</evidence>
<dbReference type="InterPro" id="IPR004843">
    <property type="entry name" value="Calcineurin-like_PHP"/>
</dbReference>
<dbReference type="Pfam" id="PF00149">
    <property type="entry name" value="Metallophos"/>
    <property type="match status" value="1"/>
</dbReference>
<accession>A0A9D2CGL0</accession>
<dbReference type="SUPFAM" id="SSF56300">
    <property type="entry name" value="Metallo-dependent phosphatases"/>
    <property type="match status" value="1"/>
</dbReference>
<sequence length="436" mass="47991">MKRKAADVCALALGFGLVFLSACGGNGNAQPQKPSPEPPEESGYAVQDLTYEPDAGMNGVGGGKIFFSDPKESDGLTEYKLAWGAGGAPLKEYTGLAVFQPGEEEYLYELPEHTYVPREAEQIVVESYFNEIVLDTAVFDLPAAERSEKLYEFQAVSDFQLGGAASPTQHDRTEEAFRQIREISPDTSGIFVVGDMTDHGYAEEYEEMLSIIANIYPENVPDIYYAIGNHESYTGQTYEEMLTLFAAYTGNERAYYSVDKEGTKFIVLGSVKASDTVGVRCELGSAQLNWLEEQLREAGKDDAVFIFLHQPPKNTVSGSLTSLGQTWYGLNDSEDAALRRVLKNYPNATLFTGHTHWHLESEQPALFGEGKDANFFNTASVGYLWQGEGAGSAYAGSEGLFVEVYKDYVVVRGREFERGQWLSGAQYVFLQPSAGE</sequence>
<proteinExistence type="predicted"/>
<dbReference type="InterPro" id="IPR029052">
    <property type="entry name" value="Metallo-depent_PP-like"/>
</dbReference>
<evidence type="ECO:0000313" key="3">
    <source>
        <dbReference type="EMBL" id="HIY78645.1"/>
    </source>
</evidence>
<organism evidence="3 4">
    <name type="scientific">Candidatus Borkfalkia excrementavium</name>
    <dbReference type="NCBI Taxonomy" id="2838505"/>
    <lineage>
        <taxon>Bacteria</taxon>
        <taxon>Bacillati</taxon>
        <taxon>Bacillota</taxon>
        <taxon>Clostridia</taxon>
        <taxon>Christensenellales</taxon>
        <taxon>Christensenellaceae</taxon>
        <taxon>Candidatus Borkfalkia</taxon>
    </lineage>
</organism>